<name>A0A0D8IV36_9FIRM</name>
<reference evidence="2 5" key="2">
    <citation type="submission" date="2015-10" db="EMBL/GenBank/DDBJ databases">
        <title>A novel member of the family Ruminococcaceae isolated from human faeces.</title>
        <authorList>
            <person name="Shkoporov A.N."/>
            <person name="Chaplin A.V."/>
            <person name="Motuzova O.V."/>
            <person name="Kafarskaia L.I."/>
            <person name="Efimov B.A."/>
        </authorList>
    </citation>
    <scope>NUCLEOTIDE SEQUENCE [LARGE SCALE GENOMIC DNA]</scope>
    <source>
        <strain evidence="2 5">668</strain>
    </source>
</reference>
<sequence length="67" mass="7111">MELHYVGISAAFDPYAQARPVGRCAECGAALYDGDRVYYGRGTDHVLGCGQCIDAGFAREEQGGSHA</sequence>
<dbReference type="EMBL" id="WMZU01000035">
    <property type="protein sequence ID" value="MTS28745.1"/>
    <property type="molecule type" value="Genomic_DNA"/>
</dbReference>
<accession>A0A0D8IV36</accession>
<reference evidence="3 6" key="3">
    <citation type="journal article" date="2019" name="Nat. Med.">
        <title>A library of human gut bacterial isolates paired with longitudinal multiomics data enables mechanistic microbiome research.</title>
        <authorList>
            <person name="Poyet M."/>
            <person name="Groussin M."/>
            <person name="Gibbons S.M."/>
            <person name="Avila-Pacheco J."/>
            <person name="Jiang X."/>
            <person name="Kearney S.M."/>
            <person name="Perrotta A.R."/>
            <person name="Berdy B."/>
            <person name="Zhao S."/>
            <person name="Lieberman T.D."/>
            <person name="Swanson P.K."/>
            <person name="Smith M."/>
            <person name="Roesemann S."/>
            <person name="Alexander J.E."/>
            <person name="Rich S.A."/>
            <person name="Livny J."/>
            <person name="Vlamakis H."/>
            <person name="Clish C."/>
            <person name="Bullock K."/>
            <person name="Deik A."/>
            <person name="Scott J."/>
            <person name="Pierce K.A."/>
            <person name="Xavier R.J."/>
            <person name="Alm E.J."/>
        </authorList>
    </citation>
    <scope>NUCLEOTIDE SEQUENCE [LARGE SCALE GENOMIC DNA]</scope>
    <source>
        <strain evidence="3 6">BIOML-A4</strain>
    </source>
</reference>
<organism evidence="1 4">
    <name type="scientific">Ruthenibacterium lactatiformans</name>
    <dbReference type="NCBI Taxonomy" id="1550024"/>
    <lineage>
        <taxon>Bacteria</taxon>
        <taxon>Bacillati</taxon>
        <taxon>Bacillota</taxon>
        <taxon>Clostridia</taxon>
        <taxon>Eubacteriales</taxon>
        <taxon>Oscillospiraceae</taxon>
        <taxon>Ruthenibacterium</taxon>
    </lineage>
</organism>
<comment type="caution">
    <text evidence="1">The sequence shown here is derived from an EMBL/GenBank/DDBJ whole genome shotgun (WGS) entry which is preliminary data.</text>
</comment>
<evidence type="ECO:0000313" key="5">
    <source>
        <dbReference type="Proteomes" id="UP000053433"/>
    </source>
</evidence>
<dbReference type="AlphaFoldDB" id="A0A0D8IV36"/>
<dbReference type="Proteomes" id="UP000053433">
    <property type="component" value="Unassembled WGS sequence"/>
</dbReference>
<evidence type="ECO:0000313" key="3">
    <source>
        <dbReference type="EMBL" id="MTS28745.1"/>
    </source>
</evidence>
<keyword evidence="4" id="KW-1185">Reference proteome</keyword>
<dbReference type="EMBL" id="JXXK01000073">
    <property type="protein sequence ID" value="KJF38171.1"/>
    <property type="molecule type" value="Genomic_DNA"/>
</dbReference>
<dbReference type="GeneID" id="42858745"/>
<reference evidence="1" key="1">
    <citation type="submission" date="2015-02" db="EMBL/GenBank/DDBJ databases">
        <title>A novel member of the family Ruminococcaceae isolated from human feces.</title>
        <authorList>
            <person name="Shkoporov A.N."/>
            <person name="Chaplin A.V."/>
            <person name="Motuzova O.V."/>
            <person name="Kafarskaia L.I."/>
            <person name="Khokhlova E.V."/>
            <person name="Efimov B.A."/>
        </authorList>
    </citation>
    <scope>NUCLEOTIDE SEQUENCE [LARGE SCALE GENOMIC DNA]</scope>
    <source>
        <strain evidence="1">585-1</strain>
    </source>
</reference>
<proteinExistence type="predicted"/>
<protein>
    <submittedName>
        <fullName evidence="1">Uncharacterized protein</fullName>
    </submittedName>
</protein>
<dbReference type="Proteomes" id="UP000472755">
    <property type="component" value="Unassembled WGS sequence"/>
</dbReference>
<evidence type="ECO:0000313" key="6">
    <source>
        <dbReference type="Proteomes" id="UP000472755"/>
    </source>
</evidence>
<evidence type="ECO:0000313" key="2">
    <source>
        <dbReference type="EMBL" id="KUE74536.1"/>
    </source>
</evidence>
<evidence type="ECO:0000313" key="1">
    <source>
        <dbReference type="EMBL" id="KJF38171.1"/>
    </source>
</evidence>
<dbReference type="Proteomes" id="UP000032483">
    <property type="component" value="Unassembled WGS sequence"/>
</dbReference>
<accession>A0A0W7TL82</accession>
<gene>
    <name evidence="2" type="ORF">ASJ35_18775</name>
    <name evidence="3" type="ORF">GMD59_15855</name>
    <name evidence="1" type="ORF">TQ39_19680</name>
</gene>
<dbReference type="RefSeq" id="WP_009322686.1">
    <property type="nucleotide sequence ID" value="NZ_CAUBBA010000077.1"/>
</dbReference>
<evidence type="ECO:0000313" key="4">
    <source>
        <dbReference type="Proteomes" id="UP000032483"/>
    </source>
</evidence>
<dbReference type="EMBL" id="LMUA01000073">
    <property type="protein sequence ID" value="KUE74536.1"/>
    <property type="molecule type" value="Genomic_DNA"/>
</dbReference>